<dbReference type="Proteomes" id="UP000297716">
    <property type="component" value="Unassembled WGS sequence"/>
</dbReference>
<organism evidence="1 2">
    <name type="scientific">Xylaria hypoxylon</name>
    <dbReference type="NCBI Taxonomy" id="37992"/>
    <lineage>
        <taxon>Eukaryota</taxon>
        <taxon>Fungi</taxon>
        <taxon>Dikarya</taxon>
        <taxon>Ascomycota</taxon>
        <taxon>Pezizomycotina</taxon>
        <taxon>Sordariomycetes</taxon>
        <taxon>Xylariomycetidae</taxon>
        <taxon>Xylariales</taxon>
        <taxon>Xylariaceae</taxon>
        <taxon>Xylaria</taxon>
    </lineage>
</organism>
<keyword evidence="2" id="KW-1185">Reference proteome</keyword>
<evidence type="ECO:0000313" key="2">
    <source>
        <dbReference type="Proteomes" id="UP000297716"/>
    </source>
</evidence>
<evidence type="ECO:0000313" key="1">
    <source>
        <dbReference type="EMBL" id="TGJ83028.1"/>
    </source>
</evidence>
<reference evidence="1 2" key="1">
    <citation type="submission" date="2019-03" db="EMBL/GenBank/DDBJ databases">
        <title>Draft genome sequence of Xylaria hypoxylon DSM 108379, a ubiquitous saprotrophic-parasitic fungi on hardwood.</title>
        <authorList>
            <person name="Buettner E."/>
            <person name="Leonhardt S."/>
            <person name="Gebauer A.M."/>
            <person name="Liers C."/>
            <person name="Hofrichter M."/>
            <person name="Kellner H."/>
        </authorList>
    </citation>
    <scope>NUCLEOTIDE SEQUENCE [LARGE SCALE GENOMIC DNA]</scope>
    <source>
        <strain evidence="1 2">DSM 108379</strain>
    </source>
</reference>
<dbReference type="EMBL" id="SKBN01000107">
    <property type="protein sequence ID" value="TGJ83028.1"/>
    <property type="molecule type" value="Genomic_DNA"/>
</dbReference>
<accession>A0A4Z0YSM5</accession>
<dbReference type="AlphaFoldDB" id="A0A4Z0YSM5"/>
<proteinExistence type="predicted"/>
<protein>
    <submittedName>
        <fullName evidence="1">Uncharacterized protein</fullName>
    </submittedName>
</protein>
<dbReference type="OrthoDB" id="10346909at2759"/>
<comment type="caution">
    <text evidence="1">The sequence shown here is derived from an EMBL/GenBank/DDBJ whole genome shotgun (WGS) entry which is preliminary data.</text>
</comment>
<gene>
    <name evidence="1" type="ORF">E0Z10_g5745</name>
</gene>
<name>A0A4Z0YSM5_9PEZI</name>
<sequence length="265" mass="28594">MVFRTPRSFTYRLERISDTDKVDVLHGHVCATTTRVTESIRDYVAANKVCEALTQGKLGECCASVSPQATCDTCWAIVSKVAGRDEPATTSMFSRGSVSLADRLGAGAGGLGPMSLSDGAVHKEWLLASGKRKSVAGSTLNSGLCLYCMVGRVRAMDMSKFGYERMRNDYIFRGIDLDANISTMELTIWGNGYVALKGHAYEAPPDGTIIVYPRPAPISAVNTSLTVARFHSCFGSLLSAPLLSCKSCDGFSVAGEYWSSMFSRF</sequence>